<accession>A0A7R9QYV7</accession>
<reference evidence="1" key="1">
    <citation type="submission" date="2020-11" db="EMBL/GenBank/DDBJ databases">
        <authorList>
            <person name="Tran Van P."/>
        </authorList>
    </citation>
    <scope>NUCLEOTIDE SEQUENCE</scope>
</reference>
<evidence type="ECO:0000313" key="1">
    <source>
        <dbReference type="EMBL" id="CAD7662873.1"/>
    </source>
</evidence>
<dbReference type="AlphaFoldDB" id="A0A7R9QYV7"/>
<evidence type="ECO:0000313" key="2">
    <source>
        <dbReference type="Proteomes" id="UP000728032"/>
    </source>
</evidence>
<name>A0A7R9QYV7_9ACAR</name>
<dbReference type="EMBL" id="CAJPVJ010029713">
    <property type="protein sequence ID" value="CAG2180010.1"/>
    <property type="molecule type" value="Genomic_DNA"/>
</dbReference>
<dbReference type="EMBL" id="OC944538">
    <property type="protein sequence ID" value="CAD7662873.1"/>
    <property type="molecule type" value="Genomic_DNA"/>
</dbReference>
<sequence length="33" mass="3839">MSNRNVRTVGWRPHKPQYLPALTLAAMTSTKRR</sequence>
<organism evidence="1">
    <name type="scientific">Oppiella nova</name>
    <dbReference type="NCBI Taxonomy" id="334625"/>
    <lineage>
        <taxon>Eukaryota</taxon>
        <taxon>Metazoa</taxon>
        <taxon>Ecdysozoa</taxon>
        <taxon>Arthropoda</taxon>
        <taxon>Chelicerata</taxon>
        <taxon>Arachnida</taxon>
        <taxon>Acari</taxon>
        <taxon>Acariformes</taxon>
        <taxon>Sarcoptiformes</taxon>
        <taxon>Oribatida</taxon>
        <taxon>Brachypylina</taxon>
        <taxon>Oppioidea</taxon>
        <taxon>Oppiidae</taxon>
        <taxon>Oppiella</taxon>
    </lineage>
</organism>
<protein>
    <submittedName>
        <fullName evidence="1">Uncharacterized protein</fullName>
    </submittedName>
</protein>
<dbReference type="Proteomes" id="UP000728032">
    <property type="component" value="Unassembled WGS sequence"/>
</dbReference>
<keyword evidence="2" id="KW-1185">Reference proteome</keyword>
<gene>
    <name evidence="1" type="ORF">ONB1V03_LOCUS19433</name>
</gene>
<proteinExistence type="predicted"/>